<feature type="compositionally biased region" description="Basic and acidic residues" evidence="1">
    <location>
        <begin position="169"/>
        <end position="196"/>
    </location>
</feature>
<feature type="compositionally biased region" description="Basic residues" evidence="1">
    <location>
        <begin position="38"/>
        <end position="47"/>
    </location>
</feature>
<feature type="compositionally biased region" description="Low complexity" evidence="1">
    <location>
        <begin position="67"/>
        <end position="78"/>
    </location>
</feature>
<reference evidence="2" key="1">
    <citation type="submission" date="2021-03" db="EMBL/GenBank/DDBJ databases">
        <title>Draft genome sequence of rust myrtle Austropuccinia psidii MF-1, a brazilian biotype.</title>
        <authorList>
            <person name="Quecine M.C."/>
            <person name="Pachon D.M.R."/>
            <person name="Bonatelli M.L."/>
            <person name="Correr F.H."/>
            <person name="Franceschini L.M."/>
            <person name="Leite T.F."/>
            <person name="Margarido G.R.A."/>
            <person name="Almeida C.A."/>
            <person name="Ferrarezi J.A."/>
            <person name="Labate C.A."/>
        </authorList>
    </citation>
    <scope>NUCLEOTIDE SEQUENCE</scope>
    <source>
        <strain evidence="2">MF-1</strain>
    </source>
</reference>
<organism evidence="2 3">
    <name type="scientific">Austropuccinia psidii MF-1</name>
    <dbReference type="NCBI Taxonomy" id="1389203"/>
    <lineage>
        <taxon>Eukaryota</taxon>
        <taxon>Fungi</taxon>
        <taxon>Dikarya</taxon>
        <taxon>Basidiomycota</taxon>
        <taxon>Pucciniomycotina</taxon>
        <taxon>Pucciniomycetes</taxon>
        <taxon>Pucciniales</taxon>
        <taxon>Sphaerophragmiaceae</taxon>
        <taxon>Austropuccinia</taxon>
    </lineage>
</organism>
<sequence length="196" mass="22091">MTSSPHICLLVEANFIPIERNSQDNSPVMPSDPEHVQKGKGKQKRKSIITTKNLTPISTQRPRKPCSSSSIQDTDIISPVHLRELGVPRNQTEESRGPFRSRSSAFGQNAPPTPERPVPMKHGKQEAKPGFTPGTTWGKLPEDMSQKYVFQRVYENHHRLESQQGAPTIRREGSQDKGESSHKIGYKREMEPGRIF</sequence>
<feature type="compositionally biased region" description="Polar residues" evidence="1">
    <location>
        <begin position="48"/>
        <end position="60"/>
    </location>
</feature>
<dbReference type="EMBL" id="AVOT02013292">
    <property type="protein sequence ID" value="MBW0495782.1"/>
    <property type="molecule type" value="Genomic_DNA"/>
</dbReference>
<feature type="region of interest" description="Disordered" evidence="1">
    <location>
        <begin position="158"/>
        <end position="196"/>
    </location>
</feature>
<keyword evidence="3" id="KW-1185">Reference proteome</keyword>
<protein>
    <submittedName>
        <fullName evidence="2">Uncharacterized protein</fullName>
    </submittedName>
</protein>
<gene>
    <name evidence="2" type="ORF">O181_035497</name>
</gene>
<dbReference type="Proteomes" id="UP000765509">
    <property type="component" value="Unassembled WGS sequence"/>
</dbReference>
<evidence type="ECO:0000256" key="1">
    <source>
        <dbReference type="SAM" id="MobiDB-lite"/>
    </source>
</evidence>
<feature type="compositionally biased region" description="Basic and acidic residues" evidence="1">
    <location>
        <begin position="81"/>
        <end position="97"/>
    </location>
</feature>
<comment type="caution">
    <text evidence="2">The sequence shown here is derived from an EMBL/GenBank/DDBJ whole genome shotgun (WGS) entry which is preliminary data.</text>
</comment>
<feature type="region of interest" description="Disordered" evidence="1">
    <location>
        <begin position="20"/>
        <end position="140"/>
    </location>
</feature>
<dbReference type="AlphaFoldDB" id="A0A9Q3D8R5"/>
<name>A0A9Q3D8R5_9BASI</name>
<evidence type="ECO:0000313" key="3">
    <source>
        <dbReference type="Proteomes" id="UP000765509"/>
    </source>
</evidence>
<accession>A0A9Q3D8R5</accession>
<evidence type="ECO:0000313" key="2">
    <source>
        <dbReference type="EMBL" id="MBW0495782.1"/>
    </source>
</evidence>
<proteinExistence type="predicted"/>